<dbReference type="InterPro" id="IPR050593">
    <property type="entry name" value="LovG"/>
</dbReference>
<dbReference type="GO" id="GO:0019748">
    <property type="term" value="P:secondary metabolic process"/>
    <property type="evidence" value="ECO:0007669"/>
    <property type="project" value="TreeGrafter"/>
</dbReference>
<dbReference type="AlphaFoldDB" id="A0A1Y6LTW7"/>
<gene>
    <name evidence="3" type="ORF">ZT1A5_G9299</name>
</gene>
<dbReference type="Pfam" id="PF03959">
    <property type="entry name" value="FSH1"/>
    <property type="match status" value="1"/>
</dbReference>
<evidence type="ECO:0000256" key="1">
    <source>
        <dbReference type="ARBA" id="ARBA00022801"/>
    </source>
</evidence>
<dbReference type="GO" id="GO:0016787">
    <property type="term" value="F:hydrolase activity"/>
    <property type="evidence" value="ECO:0007669"/>
    <property type="project" value="UniProtKB-KW"/>
</dbReference>
<dbReference type="SUPFAM" id="SSF53474">
    <property type="entry name" value="alpha/beta-Hydrolases"/>
    <property type="match status" value="1"/>
</dbReference>
<keyword evidence="1" id="KW-0378">Hydrolase</keyword>
<protein>
    <recommendedName>
        <fullName evidence="2">Serine hydrolase domain-containing protein</fullName>
    </recommendedName>
</protein>
<evidence type="ECO:0000313" key="4">
    <source>
        <dbReference type="Proteomes" id="UP000215453"/>
    </source>
</evidence>
<evidence type="ECO:0000313" key="3">
    <source>
        <dbReference type="EMBL" id="SMY27854.1"/>
    </source>
</evidence>
<dbReference type="GO" id="GO:0005737">
    <property type="term" value="C:cytoplasm"/>
    <property type="evidence" value="ECO:0007669"/>
    <property type="project" value="TreeGrafter"/>
</dbReference>
<dbReference type="PANTHER" id="PTHR48070:SF7">
    <property type="entry name" value="SERINE HYDROLASE FSH DOMAIN-CONTAINING PROTEIN-RELATED"/>
    <property type="match status" value="1"/>
</dbReference>
<accession>A0A1Y6LTW7</accession>
<dbReference type="EMBL" id="LT882684">
    <property type="protein sequence ID" value="SMY27854.1"/>
    <property type="molecule type" value="Genomic_DNA"/>
</dbReference>
<dbReference type="Gene3D" id="3.40.50.1820">
    <property type="entry name" value="alpha/beta hydrolase"/>
    <property type="match status" value="1"/>
</dbReference>
<organism evidence="3 4">
    <name type="scientific">Zymoseptoria tritici ST99CH_1A5</name>
    <dbReference type="NCBI Taxonomy" id="1276529"/>
    <lineage>
        <taxon>Eukaryota</taxon>
        <taxon>Fungi</taxon>
        <taxon>Dikarya</taxon>
        <taxon>Ascomycota</taxon>
        <taxon>Pezizomycotina</taxon>
        <taxon>Dothideomycetes</taxon>
        <taxon>Dothideomycetidae</taxon>
        <taxon>Mycosphaerellales</taxon>
        <taxon>Mycosphaerellaceae</taxon>
        <taxon>Zymoseptoria</taxon>
    </lineage>
</organism>
<dbReference type="PANTHER" id="PTHR48070">
    <property type="entry name" value="ESTERASE OVCA2"/>
    <property type="match status" value="1"/>
</dbReference>
<dbReference type="Proteomes" id="UP000215453">
    <property type="component" value="Chromosome 9"/>
</dbReference>
<name>A0A1Y6LTW7_ZYMTR</name>
<dbReference type="GO" id="GO:0005634">
    <property type="term" value="C:nucleus"/>
    <property type="evidence" value="ECO:0007669"/>
    <property type="project" value="TreeGrafter"/>
</dbReference>
<feature type="domain" description="Serine hydrolase" evidence="2">
    <location>
        <begin position="2"/>
        <end position="260"/>
    </location>
</feature>
<dbReference type="InterPro" id="IPR005645">
    <property type="entry name" value="FSH-like_dom"/>
</dbReference>
<dbReference type="InterPro" id="IPR029058">
    <property type="entry name" value="AB_hydrolase_fold"/>
</dbReference>
<evidence type="ECO:0000259" key="2">
    <source>
        <dbReference type="Pfam" id="PF03959"/>
    </source>
</evidence>
<proteinExistence type="predicted"/>
<sequence length="278" mass="31183">MVRILCLHGTGSSGAIFESQTAALRAMLPSHWEWFFINAELECGAHPELADFYPGPYYTPVAVPTVKSIAHFHSWCLDLVAEEGPFDGCMGFSAGACQLLGLMLKLQKDQPCQQPLFRFLILIAGNIPFSGDNKEGIDVTDWISFHREPCANLDELIAFNDWAKENPDQRPDIMDPTGIHPSLVPLLEECRTGEYARDRYLTRFLHPEVCKLRLDLPTVHVHGQADHLYEGAKGMAELCAPAQREICTHAGGHEIPRTNNDMLRLKRMIEKAVMRSQS</sequence>
<reference evidence="3 4" key="1">
    <citation type="submission" date="2016-10" db="EMBL/GenBank/DDBJ databases">
        <authorList>
            <person name="Varghese N."/>
        </authorList>
    </citation>
    <scope>NUCLEOTIDE SEQUENCE [LARGE SCALE GENOMIC DNA]</scope>
</reference>